<feature type="transmembrane region" description="Helical" evidence="7">
    <location>
        <begin position="12"/>
        <end position="33"/>
    </location>
</feature>
<dbReference type="Pfam" id="PF04085">
    <property type="entry name" value="MreC"/>
    <property type="match status" value="1"/>
</dbReference>
<comment type="caution">
    <text evidence="9">The sequence shown here is derived from an EMBL/GenBank/DDBJ whole genome shotgun (WGS) entry which is preliminary data.</text>
</comment>
<dbReference type="AlphaFoldDB" id="A0A849P285"/>
<evidence type="ECO:0000313" key="10">
    <source>
        <dbReference type="Proteomes" id="UP000537862"/>
    </source>
</evidence>
<reference evidence="9 10" key="1">
    <citation type="submission" date="2020-05" db="EMBL/GenBank/DDBJ databases">
        <authorList>
            <person name="Niu N."/>
        </authorList>
    </citation>
    <scope>NUCLEOTIDE SEQUENCE [LARGE SCALE GENOMIC DNA]</scope>
    <source>
        <strain evidence="9 10">3340-03</strain>
    </source>
</reference>
<proteinExistence type="inferred from homology"/>
<dbReference type="Gene3D" id="2.40.10.350">
    <property type="entry name" value="Rod shape-determining protein MreC, domain 2"/>
    <property type="match status" value="1"/>
</dbReference>
<accession>A0A849P285</accession>
<dbReference type="RefSeq" id="WP_171679447.1">
    <property type="nucleotide sequence ID" value="NZ_JABGBN010000001.1"/>
</dbReference>
<evidence type="ECO:0000256" key="4">
    <source>
        <dbReference type="ARBA" id="ARBA00032089"/>
    </source>
</evidence>
<dbReference type="GO" id="GO:0008360">
    <property type="term" value="P:regulation of cell shape"/>
    <property type="evidence" value="ECO:0007669"/>
    <property type="project" value="UniProtKB-KW"/>
</dbReference>
<dbReference type="EMBL" id="JABGBN010000001">
    <property type="protein sequence ID" value="NOL50751.1"/>
    <property type="molecule type" value="Genomic_DNA"/>
</dbReference>
<dbReference type="InterPro" id="IPR042175">
    <property type="entry name" value="Cell/Rod_MreC_2"/>
</dbReference>
<keyword evidence="10" id="KW-1185">Reference proteome</keyword>
<evidence type="ECO:0000256" key="5">
    <source>
        <dbReference type="PIRNR" id="PIRNR038471"/>
    </source>
</evidence>
<dbReference type="Gene3D" id="2.40.10.340">
    <property type="entry name" value="Rod shape-determining protein MreC, domain 1"/>
    <property type="match status" value="1"/>
</dbReference>
<dbReference type="GO" id="GO:0005886">
    <property type="term" value="C:plasma membrane"/>
    <property type="evidence" value="ECO:0007669"/>
    <property type="project" value="TreeGrafter"/>
</dbReference>
<comment type="function">
    <text evidence="5">Involved in formation and maintenance of cell shape.</text>
</comment>
<comment type="similarity">
    <text evidence="1 5">Belongs to the MreC family.</text>
</comment>
<evidence type="ECO:0000256" key="7">
    <source>
        <dbReference type="SAM" id="Phobius"/>
    </source>
</evidence>
<keyword evidence="7" id="KW-1133">Transmembrane helix</keyword>
<protein>
    <recommendedName>
        <fullName evidence="2 5">Cell shape-determining protein MreC</fullName>
    </recommendedName>
    <alternativeName>
        <fullName evidence="4 5">Cell shape protein MreC</fullName>
    </alternativeName>
</protein>
<dbReference type="PANTHER" id="PTHR34138:SF1">
    <property type="entry name" value="CELL SHAPE-DETERMINING PROTEIN MREC"/>
    <property type="match status" value="1"/>
</dbReference>
<evidence type="ECO:0000256" key="3">
    <source>
        <dbReference type="ARBA" id="ARBA00022960"/>
    </source>
</evidence>
<dbReference type="InterPro" id="IPR055342">
    <property type="entry name" value="MreC_beta-barrel_core"/>
</dbReference>
<evidence type="ECO:0000256" key="2">
    <source>
        <dbReference type="ARBA" id="ARBA00013855"/>
    </source>
</evidence>
<evidence type="ECO:0000259" key="8">
    <source>
        <dbReference type="Pfam" id="PF04085"/>
    </source>
</evidence>
<dbReference type="Proteomes" id="UP000537862">
    <property type="component" value="Unassembled WGS sequence"/>
</dbReference>
<keyword evidence="7" id="KW-0812">Transmembrane</keyword>
<keyword evidence="3 5" id="KW-0133">Cell shape</keyword>
<dbReference type="NCBIfam" id="TIGR00219">
    <property type="entry name" value="mreC"/>
    <property type="match status" value="1"/>
</dbReference>
<organism evidence="9 10">
    <name type="scientific">Pelistega suis</name>
    <dbReference type="NCBI Taxonomy" id="1631957"/>
    <lineage>
        <taxon>Bacteria</taxon>
        <taxon>Pseudomonadati</taxon>
        <taxon>Pseudomonadota</taxon>
        <taxon>Betaproteobacteria</taxon>
        <taxon>Burkholderiales</taxon>
        <taxon>Alcaligenaceae</taxon>
        <taxon>Pelistega</taxon>
    </lineage>
</organism>
<dbReference type="InterPro" id="IPR007221">
    <property type="entry name" value="MreC"/>
</dbReference>
<feature type="coiled-coil region" evidence="6">
    <location>
        <begin position="68"/>
        <end position="112"/>
    </location>
</feature>
<dbReference type="InterPro" id="IPR042177">
    <property type="entry name" value="Cell/Rod_1"/>
</dbReference>
<evidence type="ECO:0000313" key="9">
    <source>
        <dbReference type="EMBL" id="NOL50751.1"/>
    </source>
</evidence>
<evidence type="ECO:0000256" key="1">
    <source>
        <dbReference type="ARBA" id="ARBA00009369"/>
    </source>
</evidence>
<dbReference type="PANTHER" id="PTHR34138">
    <property type="entry name" value="CELL SHAPE-DETERMINING PROTEIN MREC"/>
    <property type="match status" value="1"/>
</dbReference>
<feature type="domain" description="Rod shape-determining protein MreC beta-barrel core" evidence="8">
    <location>
        <begin position="129"/>
        <end position="274"/>
    </location>
</feature>
<keyword evidence="6" id="KW-0175">Coiled coil</keyword>
<dbReference type="PIRSF" id="PIRSF038471">
    <property type="entry name" value="MreC"/>
    <property type="match status" value="1"/>
</dbReference>
<gene>
    <name evidence="9" type="primary">mreC</name>
    <name evidence="9" type="ORF">HKX39_00975</name>
</gene>
<sequence>MQQEQSLRLFKRGQASSATLIFFVVLCIVLMVVDSQTNWLVPVRRVAATVITPLQKAALWPRNVVVQISNWSNAVELAKTQTEEAQRQRIGLTQLNVQASQMAAENAQLRRLLGIKNSVIIPSVAVEILYTAANPLHQTLVLTKGAKDGIAPGMPLIGEGGIVGQIQRVTSSTSEASLITDERITIPAIVLRNGLRVVVYGSGRPSRVEVRYLALGADIQEGDQLVTSGIGGVYPAGLAIGRVSKIENNSAQGFVSAVVEPSAHPERYLHFLVLLTEVIHPQGDTLSEKENEQK</sequence>
<keyword evidence="7" id="KW-0472">Membrane</keyword>
<evidence type="ECO:0000256" key="6">
    <source>
        <dbReference type="SAM" id="Coils"/>
    </source>
</evidence>
<name>A0A849P285_9BURK</name>